<dbReference type="PANTHER" id="PTHR16955:SF6">
    <property type="entry name" value="METASTASIS-SUPPRESSOR KISS-1"/>
    <property type="match status" value="1"/>
</dbReference>
<feature type="signal peptide" evidence="1">
    <location>
        <begin position="1"/>
        <end position="17"/>
    </location>
</feature>
<dbReference type="AlphaFoldDB" id="A0A8C0K1A5"/>
<accession>A0A8C0K1A5</accession>
<dbReference type="InterPro" id="IPR020207">
    <property type="entry name" value="Metastasis-suppressor_KiSS-1"/>
</dbReference>
<dbReference type="GO" id="GO:0031773">
    <property type="term" value="F:kisspeptin receptor binding"/>
    <property type="evidence" value="ECO:0007669"/>
    <property type="project" value="TreeGrafter"/>
</dbReference>
<protein>
    <submittedName>
        <fullName evidence="2">KiSS-1 metastasis suppressor</fullName>
    </submittedName>
</protein>
<keyword evidence="3" id="KW-1185">Reference proteome</keyword>
<dbReference type="GeneTree" id="ENSGT00390000008827"/>
<name>A0A8C0K1A5_CANLU</name>
<dbReference type="Pfam" id="PF15152">
    <property type="entry name" value="Kisspeptin"/>
    <property type="match status" value="1"/>
</dbReference>
<dbReference type="PANTHER" id="PTHR16955">
    <property type="entry name" value="METASTASIS-SUPPRESSOR KISS-1"/>
    <property type="match status" value="1"/>
</dbReference>
<evidence type="ECO:0000313" key="3">
    <source>
        <dbReference type="Proteomes" id="UP000694391"/>
    </source>
</evidence>
<dbReference type="Proteomes" id="UP000694391">
    <property type="component" value="Unplaced"/>
</dbReference>
<keyword evidence="1" id="KW-0732">Signal</keyword>
<organism evidence="2 3">
    <name type="scientific">Canis lupus dingo</name>
    <name type="common">dingo</name>
    <dbReference type="NCBI Taxonomy" id="286419"/>
    <lineage>
        <taxon>Eukaryota</taxon>
        <taxon>Metazoa</taxon>
        <taxon>Chordata</taxon>
        <taxon>Craniata</taxon>
        <taxon>Vertebrata</taxon>
        <taxon>Euteleostomi</taxon>
        <taxon>Mammalia</taxon>
        <taxon>Eutheria</taxon>
        <taxon>Laurasiatheria</taxon>
        <taxon>Carnivora</taxon>
        <taxon>Caniformia</taxon>
        <taxon>Canidae</taxon>
        <taxon>Canis</taxon>
    </lineage>
</organism>
<dbReference type="Ensembl" id="ENSCAFT00020009605.1">
    <property type="protein sequence ID" value="ENSCAFP00020008269.1"/>
    <property type="gene ID" value="ENSCAFG00020006699.1"/>
</dbReference>
<proteinExistence type="predicted"/>
<evidence type="ECO:0000313" key="2">
    <source>
        <dbReference type="Ensembl" id="ENSCAFP00020008269.1"/>
    </source>
</evidence>
<sequence>MNSLVSWQLMLLLCATSFRETLEKVAPMETPGPAGQRLGAQALPAPWERSPPCAPQRHLMPARRGADLPAYNWNVFGLRYGRRRAATPGLRGGTPSPRLRVPVGWGLGLRS</sequence>
<dbReference type="GO" id="GO:0007186">
    <property type="term" value="P:G protein-coupled receptor signaling pathway"/>
    <property type="evidence" value="ECO:0007669"/>
    <property type="project" value="TreeGrafter"/>
</dbReference>
<evidence type="ECO:0000256" key="1">
    <source>
        <dbReference type="SAM" id="SignalP"/>
    </source>
</evidence>
<feature type="chain" id="PRO_5034133229" evidence="1">
    <location>
        <begin position="18"/>
        <end position="111"/>
    </location>
</feature>
<reference evidence="2" key="1">
    <citation type="submission" date="2025-08" db="UniProtKB">
        <authorList>
            <consortium name="Ensembl"/>
        </authorList>
    </citation>
    <scope>IDENTIFICATION</scope>
</reference>
<reference evidence="2" key="2">
    <citation type="submission" date="2025-09" db="UniProtKB">
        <authorList>
            <consortium name="Ensembl"/>
        </authorList>
    </citation>
    <scope>IDENTIFICATION</scope>
</reference>
<dbReference type="GO" id="GO:0007204">
    <property type="term" value="P:positive regulation of cytosolic calcium ion concentration"/>
    <property type="evidence" value="ECO:0007669"/>
    <property type="project" value="TreeGrafter"/>
</dbReference>